<organism evidence="2 3">
    <name type="scientific">Lottiidibacillus patelloidae</name>
    <dbReference type="NCBI Taxonomy" id="2670334"/>
    <lineage>
        <taxon>Bacteria</taxon>
        <taxon>Bacillati</taxon>
        <taxon>Bacillota</taxon>
        <taxon>Bacilli</taxon>
        <taxon>Bacillales</taxon>
        <taxon>Bacillaceae</taxon>
        <taxon>Lottiidibacillus</taxon>
    </lineage>
</organism>
<proteinExistence type="predicted"/>
<dbReference type="Proteomes" id="UP000217083">
    <property type="component" value="Unassembled WGS sequence"/>
</dbReference>
<accession>A0A263BUQ3</accession>
<feature type="domain" description="Serine aminopeptidase S33" evidence="1">
    <location>
        <begin position="38"/>
        <end position="230"/>
    </location>
</feature>
<name>A0A263BUQ3_9BACI</name>
<evidence type="ECO:0000313" key="3">
    <source>
        <dbReference type="Proteomes" id="UP000217083"/>
    </source>
</evidence>
<dbReference type="PANTHER" id="PTHR43798:SF33">
    <property type="entry name" value="HYDROLASE, PUTATIVE (AFU_ORTHOLOGUE AFUA_2G14860)-RELATED"/>
    <property type="match status" value="1"/>
</dbReference>
<keyword evidence="3" id="KW-1185">Reference proteome</keyword>
<dbReference type="RefSeq" id="WP_094924055.1">
    <property type="nucleotide sequence ID" value="NZ_NPIA01000003.1"/>
</dbReference>
<dbReference type="InterPro" id="IPR000073">
    <property type="entry name" value="AB_hydrolase_1"/>
</dbReference>
<dbReference type="EMBL" id="NPIA01000003">
    <property type="protein sequence ID" value="OZM57415.1"/>
    <property type="molecule type" value="Genomic_DNA"/>
</dbReference>
<protein>
    <recommendedName>
        <fullName evidence="1">Serine aminopeptidase S33 domain-containing protein</fullName>
    </recommendedName>
</protein>
<reference evidence="2 3" key="2">
    <citation type="submission" date="2017-09" db="EMBL/GenBank/DDBJ databases">
        <title>Bacillus patelloidae sp. nov., isolated from the intestinal tract of a marine limpet.</title>
        <authorList>
            <person name="Liu R."/>
            <person name="Dong C."/>
            <person name="Shao Z."/>
        </authorList>
    </citation>
    <scope>NUCLEOTIDE SEQUENCE [LARGE SCALE GENOMIC DNA]</scope>
    <source>
        <strain evidence="2 3">SA5d-4</strain>
    </source>
</reference>
<dbReference type="GO" id="GO:0016020">
    <property type="term" value="C:membrane"/>
    <property type="evidence" value="ECO:0007669"/>
    <property type="project" value="TreeGrafter"/>
</dbReference>
<dbReference type="Pfam" id="PF12146">
    <property type="entry name" value="Hydrolase_4"/>
    <property type="match status" value="1"/>
</dbReference>
<dbReference type="PRINTS" id="PR00111">
    <property type="entry name" value="ABHYDROLASE"/>
</dbReference>
<dbReference type="InterPro" id="IPR050266">
    <property type="entry name" value="AB_hydrolase_sf"/>
</dbReference>
<dbReference type="InterPro" id="IPR029058">
    <property type="entry name" value="AB_hydrolase_fold"/>
</dbReference>
<evidence type="ECO:0000259" key="1">
    <source>
        <dbReference type="Pfam" id="PF12146"/>
    </source>
</evidence>
<dbReference type="Gene3D" id="3.40.50.1820">
    <property type="entry name" value="alpha/beta hydrolase"/>
    <property type="match status" value="1"/>
</dbReference>
<dbReference type="InterPro" id="IPR022742">
    <property type="entry name" value="Hydrolase_4"/>
</dbReference>
<sequence>MTKIINHYIEILGTGVPIVFIHPPGMGHVVFKYQKELANKYQVILYDLQGHGKSDYSGDPLTIPTLSENLSHLLEQCKIEKAYICGYSNGGFVAQDFAIRYPNQTLGIILCGGFSEVTTLLLKKQFEVGIWLAKNNLSLLASLLSFSHKVVKEDLYEMKEYFLMNNQKAIADLYTNGLQYSCTNKLEYIKAPMLLIYGNKDYYIHSYQKIYQEKVPNLKTVYINNAFHQIPTKKAIPFNHAIDHFLKENTQDF</sequence>
<dbReference type="PANTHER" id="PTHR43798">
    <property type="entry name" value="MONOACYLGLYCEROL LIPASE"/>
    <property type="match status" value="1"/>
</dbReference>
<dbReference type="AlphaFoldDB" id="A0A263BUQ3"/>
<dbReference type="SUPFAM" id="SSF53474">
    <property type="entry name" value="alpha/beta-Hydrolases"/>
    <property type="match status" value="1"/>
</dbReference>
<gene>
    <name evidence="2" type="ORF">CIB95_08115</name>
</gene>
<evidence type="ECO:0000313" key="2">
    <source>
        <dbReference type="EMBL" id="OZM57415.1"/>
    </source>
</evidence>
<comment type="caution">
    <text evidence="2">The sequence shown here is derived from an EMBL/GenBank/DDBJ whole genome shotgun (WGS) entry which is preliminary data.</text>
</comment>
<reference evidence="3" key="1">
    <citation type="submission" date="2017-08" db="EMBL/GenBank/DDBJ databases">
        <authorList>
            <person name="Huang Z."/>
        </authorList>
    </citation>
    <scope>NUCLEOTIDE SEQUENCE [LARGE SCALE GENOMIC DNA]</scope>
    <source>
        <strain evidence="3">SA5d-4</strain>
    </source>
</reference>